<sequence length="139" mass="14957">MFRAKTWPFAWQNAVEAAKKESKSSIAPLAGFGSWKGKNGRSRLADSIQALAMLRRSPEDNIPTSITTTARTERATRAHPELSVNTLAQSRRSQISTVGGNTIGTKRVTKGAGDALHKPAQAMTILSNQHENVKSLSGS</sequence>
<comment type="caution">
    <text evidence="2">The sequence shown here is derived from an EMBL/GenBank/DDBJ whole genome shotgun (WGS) entry which is preliminary data.</text>
</comment>
<name>A0A8H6KPD0_9PEZI</name>
<dbReference type="AlphaFoldDB" id="A0A8H6KPD0"/>
<proteinExistence type="predicted"/>
<accession>A0A8H6KPD0</accession>
<feature type="compositionally biased region" description="Basic and acidic residues" evidence="1">
    <location>
        <begin position="71"/>
        <end position="80"/>
    </location>
</feature>
<organism evidence="2 3">
    <name type="scientific">Colletotrichum plurivorum</name>
    <dbReference type="NCBI Taxonomy" id="2175906"/>
    <lineage>
        <taxon>Eukaryota</taxon>
        <taxon>Fungi</taxon>
        <taxon>Dikarya</taxon>
        <taxon>Ascomycota</taxon>
        <taxon>Pezizomycotina</taxon>
        <taxon>Sordariomycetes</taxon>
        <taxon>Hypocreomycetidae</taxon>
        <taxon>Glomerellales</taxon>
        <taxon>Glomerellaceae</taxon>
        <taxon>Colletotrichum</taxon>
        <taxon>Colletotrichum orchidearum species complex</taxon>
    </lineage>
</organism>
<dbReference type="Proteomes" id="UP000654918">
    <property type="component" value="Unassembled WGS sequence"/>
</dbReference>
<evidence type="ECO:0000313" key="2">
    <source>
        <dbReference type="EMBL" id="KAF6834928.1"/>
    </source>
</evidence>
<evidence type="ECO:0000256" key="1">
    <source>
        <dbReference type="SAM" id="MobiDB-lite"/>
    </source>
</evidence>
<gene>
    <name evidence="2" type="ORF">CPLU01_04605</name>
</gene>
<evidence type="ECO:0000313" key="3">
    <source>
        <dbReference type="Proteomes" id="UP000654918"/>
    </source>
</evidence>
<dbReference type="EMBL" id="WIGO01000044">
    <property type="protein sequence ID" value="KAF6834928.1"/>
    <property type="molecule type" value="Genomic_DNA"/>
</dbReference>
<feature type="region of interest" description="Disordered" evidence="1">
    <location>
        <begin position="59"/>
        <end position="106"/>
    </location>
</feature>
<protein>
    <submittedName>
        <fullName evidence="2">Uncharacterized protein</fullName>
    </submittedName>
</protein>
<feature type="compositionally biased region" description="Polar residues" evidence="1">
    <location>
        <begin position="83"/>
        <end position="104"/>
    </location>
</feature>
<reference evidence="2" key="1">
    <citation type="journal article" date="2020" name="Phytopathology">
        <title>Genome Sequence Resources of Colletotrichum truncatum, C. plurivorum, C. musicola, and C. sojae: Four Species Pathogenic to Soybean (Glycine max).</title>
        <authorList>
            <person name="Rogerio F."/>
            <person name="Boufleur T.R."/>
            <person name="Ciampi-Guillardi M."/>
            <person name="Sukno S.A."/>
            <person name="Thon M.R."/>
            <person name="Massola Junior N.S."/>
            <person name="Baroncelli R."/>
        </authorList>
    </citation>
    <scope>NUCLEOTIDE SEQUENCE</scope>
    <source>
        <strain evidence="2">LFN00145</strain>
    </source>
</reference>
<keyword evidence="3" id="KW-1185">Reference proteome</keyword>